<proteinExistence type="predicted"/>
<gene>
    <name evidence="2" type="ORF">SAMN04487968_10395</name>
</gene>
<name>A0A1I1FR08_9ACTN</name>
<dbReference type="InterPro" id="IPR011257">
    <property type="entry name" value="DNA_glycosylase"/>
</dbReference>
<dbReference type="EMBL" id="FOLB01000003">
    <property type="protein sequence ID" value="SFC01877.1"/>
    <property type="molecule type" value="Genomic_DNA"/>
</dbReference>
<feature type="domain" description="HhH-GPD" evidence="1">
    <location>
        <begin position="24"/>
        <end position="181"/>
    </location>
</feature>
<reference evidence="2 3" key="1">
    <citation type="submission" date="2016-10" db="EMBL/GenBank/DDBJ databases">
        <authorList>
            <person name="de Groot N.N."/>
        </authorList>
    </citation>
    <scope>NUCLEOTIDE SEQUENCE [LARGE SCALE GENOMIC DNA]</scope>
    <source>
        <strain evidence="2 3">CGMCC 1.7056</strain>
    </source>
</reference>
<dbReference type="AlphaFoldDB" id="A0A1I1FR08"/>
<dbReference type="InterPro" id="IPR017658">
    <property type="entry name" value="HhH-GPD_base_excis"/>
</dbReference>
<dbReference type="Pfam" id="PF00730">
    <property type="entry name" value="HhH-GPD"/>
    <property type="match status" value="1"/>
</dbReference>
<dbReference type="STRING" id="574651.SAMN04487968_10395"/>
<protein>
    <submittedName>
        <fullName evidence="2">Uncharacterized HhH-GPD family protein</fullName>
    </submittedName>
</protein>
<evidence type="ECO:0000313" key="2">
    <source>
        <dbReference type="EMBL" id="SFC01877.1"/>
    </source>
</evidence>
<dbReference type="OrthoDB" id="1492580at2"/>
<dbReference type="RefSeq" id="WP_091121050.1">
    <property type="nucleotide sequence ID" value="NZ_FOLB01000003.1"/>
</dbReference>
<evidence type="ECO:0000259" key="1">
    <source>
        <dbReference type="Pfam" id="PF00730"/>
    </source>
</evidence>
<dbReference type="NCBIfam" id="TIGR03252">
    <property type="entry name" value="HhH-GPD-type base excision DNA repair protein"/>
    <property type="match status" value="1"/>
</dbReference>
<dbReference type="Proteomes" id="UP000198832">
    <property type="component" value="Unassembled WGS sequence"/>
</dbReference>
<dbReference type="GO" id="GO:0003824">
    <property type="term" value="F:catalytic activity"/>
    <property type="evidence" value="ECO:0007669"/>
    <property type="project" value="InterPro"/>
</dbReference>
<dbReference type="SUPFAM" id="SSF48150">
    <property type="entry name" value="DNA-glycosylase"/>
    <property type="match status" value="1"/>
</dbReference>
<dbReference type="Gene3D" id="1.10.340.30">
    <property type="entry name" value="Hypothetical protein, domain 2"/>
    <property type="match status" value="1"/>
</dbReference>
<dbReference type="InterPro" id="IPR003265">
    <property type="entry name" value="HhH-GPD_domain"/>
</dbReference>
<keyword evidence="3" id="KW-1185">Reference proteome</keyword>
<dbReference type="GO" id="GO:0006284">
    <property type="term" value="P:base-excision repair"/>
    <property type="evidence" value="ECO:0007669"/>
    <property type="project" value="InterPro"/>
</dbReference>
<sequence length="191" mass="20463">MAIQIAQEPAADQVLTEDPFALLVGMMLDQQFPMERAFAGPAKVLERFGTLDPAAIAAADPEAFSELCRRPPAIHRYGGSMATRLQELAGIVATTYGGDVTRLWTEASSGADLLKRVMALPGFGKQKAQIFVALLAKQLGVRPEGWEQAAGSYSEPGYRSVADVVDEVSLQKVRAYKQEKKAAAKAAAPRG</sequence>
<organism evidence="2 3">
    <name type="scientific">Nocardioides terrae</name>
    <dbReference type="NCBI Taxonomy" id="574651"/>
    <lineage>
        <taxon>Bacteria</taxon>
        <taxon>Bacillati</taxon>
        <taxon>Actinomycetota</taxon>
        <taxon>Actinomycetes</taxon>
        <taxon>Propionibacteriales</taxon>
        <taxon>Nocardioidaceae</taxon>
        <taxon>Nocardioides</taxon>
    </lineage>
</organism>
<accession>A0A1I1FR08</accession>
<evidence type="ECO:0000313" key="3">
    <source>
        <dbReference type="Proteomes" id="UP000198832"/>
    </source>
</evidence>